<evidence type="ECO:0000313" key="1">
    <source>
        <dbReference type="EMBL" id="KAF3853160.1"/>
    </source>
</evidence>
<comment type="caution">
    <text evidence="1">The sequence shown here is derived from an EMBL/GenBank/DDBJ whole genome shotgun (WGS) entry which is preliminary data.</text>
</comment>
<reference evidence="1 2" key="1">
    <citation type="submission" date="2020-03" db="EMBL/GenBank/DDBJ databases">
        <title>Dissostichus mawsoni Genome sequencing and assembly.</title>
        <authorList>
            <person name="Park H."/>
        </authorList>
    </citation>
    <scope>NUCLEOTIDE SEQUENCE [LARGE SCALE GENOMIC DNA]</scope>
    <source>
        <strain evidence="1">DM0001</strain>
        <tissue evidence="1">Muscle</tissue>
    </source>
</reference>
<organism evidence="1 2">
    <name type="scientific">Dissostichus mawsoni</name>
    <name type="common">Antarctic cod</name>
    <dbReference type="NCBI Taxonomy" id="36200"/>
    <lineage>
        <taxon>Eukaryota</taxon>
        <taxon>Metazoa</taxon>
        <taxon>Chordata</taxon>
        <taxon>Craniata</taxon>
        <taxon>Vertebrata</taxon>
        <taxon>Euteleostomi</taxon>
        <taxon>Actinopterygii</taxon>
        <taxon>Neopterygii</taxon>
        <taxon>Teleostei</taxon>
        <taxon>Neoteleostei</taxon>
        <taxon>Acanthomorphata</taxon>
        <taxon>Eupercaria</taxon>
        <taxon>Perciformes</taxon>
        <taxon>Notothenioidei</taxon>
        <taxon>Nototheniidae</taxon>
        <taxon>Dissostichus</taxon>
    </lineage>
</organism>
<dbReference type="AlphaFoldDB" id="A0A7J5YUN3"/>
<gene>
    <name evidence="1" type="ORF">F7725_013848</name>
</gene>
<dbReference type="EMBL" id="JAAKFY010000008">
    <property type="protein sequence ID" value="KAF3853160.1"/>
    <property type="molecule type" value="Genomic_DNA"/>
</dbReference>
<accession>A0A7J5YUN3</accession>
<evidence type="ECO:0000313" key="2">
    <source>
        <dbReference type="Proteomes" id="UP000518266"/>
    </source>
</evidence>
<dbReference type="Proteomes" id="UP000518266">
    <property type="component" value="Unassembled WGS sequence"/>
</dbReference>
<protein>
    <submittedName>
        <fullName evidence="1">Uncharacterized protein</fullName>
    </submittedName>
</protein>
<proteinExistence type="predicted"/>
<name>A0A7J5YUN3_DISMA</name>
<keyword evidence="2" id="KW-1185">Reference proteome</keyword>
<sequence>MLPVEIQSLEGALGQREAAGGERAVDLHQNLWEKEGVWEEISEDAVVLGESLDVKRTGALPPLVLNSIQRHFHWWDRERKQLITLNV</sequence>